<evidence type="ECO:0000313" key="7">
    <source>
        <dbReference type="EMBL" id="GAL20661.1"/>
    </source>
</evidence>
<reference evidence="7 8" key="2">
    <citation type="submission" date="2014-09" db="EMBL/GenBank/DDBJ databases">
        <authorList>
            <consortium name="NBRP consortium"/>
            <person name="Sawabe T."/>
            <person name="Meirelles P."/>
            <person name="Nakanishi M."/>
            <person name="Sayaka M."/>
            <person name="Hattori M."/>
            <person name="Ohkuma M."/>
        </authorList>
    </citation>
    <scope>NUCLEOTIDE SEQUENCE [LARGE SCALE GENOMIC DNA]</scope>
    <source>
        <strain evidence="8">JCM19235</strain>
    </source>
</reference>
<evidence type="ECO:0000259" key="5">
    <source>
        <dbReference type="Pfam" id="PF00251"/>
    </source>
</evidence>
<comment type="caution">
    <text evidence="7">The sequence shown here is derived from an EMBL/GenBank/DDBJ whole genome shotgun (WGS) entry which is preliminary data.</text>
</comment>
<evidence type="ECO:0000313" key="8">
    <source>
        <dbReference type="Proteomes" id="UP000029228"/>
    </source>
</evidence>
<proteinExistence type="inferred from homology"/>
<dbReference type="InterPro" id="IPR013320">
    <property type="entry name" value="ConA-like_dom_sf"/>
</dbReference>
<reference evidence="7 8" key="1">
    <citation type="submission" date="2014-09" db="EMBL/GenBank/DDBJ databases">
        <title>Vibrio maritimus JCM 19235. (C45) whole genome shotgun sequence.</title>
        <authorList>
            <person name="Sawabe T."/>
            <person name="Meirelles P."/>
            <person name="Nakanishi M."/>
            <person name="Sayaka M."/>
            <person name="Hattori M."/>
            <person name="Ohkuma M."/>
        </authorList>
    </citation>
    <scope>NUCLEOTIDE SEQUENCE [LARGE SCALE GENOMIC DNA]</scope>
    <source>
        <strain evidence="8">JCM19235</strain>
    </source>
</reference>
<dbReference type="STRING" id="990268.JCM19235_3663"/>
<feature type="domain" description="Glycosyl hydrolase family 32 C-terminal" evidence="6">
    <location>
        <begin position="240"/>
        <end position="320"/>
    </location>
</feature>
<evidence type="ECO:0000256" key="1">
    <source>
        <dbReference type="ARBA" id="ARBA00009902"/>
    </source>
</evidence>
<organism evidence="7 8">
    <name type="scientific">Vibrio maritimus</name>
    <dbReference type="NCBI Taxonomy" id="990268"/>
    <lineage>
        <taxon>Bacteria</taxon>
        <taxon>Pseudomonadati</taxon>
        <taxon>Pseudomonadota</taxon>
        <taxon>Gammaproteobacteria</taxon>
        <taxon>Vibrionales</taxon>
        <taxon>Vibrionaceae</taxon>
        <taxon>Vibrio</taxon>
    </lineage>
</organism>
<dbReference type="PANTHER" id="PTHR42800:SF1">
    <property type="entry name" value="EXOINULINASE INUD (AFU_ORTHOLOGUE AFUA_5G00480)"/>
    <property type="match status" value="1"/>
</dbReference>
<dbReference type="AlphaFoldDB" id="A0A090RZE4"/>
<dbReference type="Proteomes" id="UP000029228">
    <property type="component" value="Unassembled WGS sequence"/>
</dbReference>
<dbReference type="SUPFAM" id="SSF75005">
    <property type="entry name" value="Arabinanase/levansucrase/invertase"/>
    <property type="match status" value="1"/>
</dbReference>
<dbReference type="SUPFAM" id="SSF49899">
    <property type="entry name" value="Concanavalin A-like lectins/glucanases"/>
    <property type="match status" value="1"/>
</dbReference>
<dbReference type="Pfam" id="PF08244">
    <property type="entry name" value="Glyco_hydro_32C"/>
    <property type="match status" value="1"/>
</dbReference>
<dbReference type="GO" id="GO:0004575">
    <property type="term" value="F:sucrose alpha-glucosidase activity"/>
    <property type="evidence" value="ECO:0007669"/>
    <property type="project" value="TreeGrafter"/>
</dbReference>
<feature type="domain" description="Glycosyl hydrolase family 32 N-terminal" evidence="5">
    <location>
        <begin position="7"/>
        <end position="153"/>
    </location>
</feature>
<evidence type="ECO:0000259" key="6">
    <source>
        <dbReference type="Pfam" id="PF08244"/>
    </source>
</evidence>
<name>A0A090RZE4_9VIBR</name>
<evidence type="ECO:0000256" key="3">
    <source>
        <dbReference type="ARBA" id="ARBA00023295"/>
    </source>
</evidence>
<keyword evidence="8" id="KW-1185">Reference proteome</keyword>
<dbReference type="EMBL" id="BBMR01000006">
    <property type="protein sequence ID" value="GAL20661.1"/>
    <property type="molecule type" value="Genomic_DNA"/>
</dbReference>
<sequence length="329" mass="37091">MVVSCGQHIEFYRSCDLLEWRLVSEFGYRQGAHSKGPWECPDLFELSLEGTNKRYWVLVVGIGEGAHCDGAGTQYFVGDFDGEAFTNLNHPDTVLWLDFGRDYYATQSFSDVPELDGRRIVSTWMNNHQYSLELPSDSFRGTMAMPRELYLFESGDGIRVGQRFTKELGAAFQVDSQQLEPESEQALTLYHQDDVMHFQCDATLDDEQTLHLGLYQDNAASYEFRKVTTGSGETNLEVRSVRRGQFGSKRIDEHFPHDYRTVLPTNGAFRLEVLFDKGSVELLINGGEYSFTNLIYPNNTQASASLSVDSGTLHLSNLTTKSLMGEGTC</sequence>
<dbReference type="GO" id="GO:0005737">
    <property type="term" value="C:cytoplasm"/>
    <property type="evidence" value="ECO:0007669"/>
    <property type="project" value="TreeGrafter"/>
</dbReference>
<dbReference type="InterPro" id="IPR013189">
    <property type="entry name" value="Glyco_hydro_32_C"/>
</dbReference>
<keyword evidence="3 4" id="KW-0326">Glycosidase</keyword>
<dbReference type="InterPro" id="IPR001362">
    <property type="entry name" value="Glyco_hydro_32"/>
</dbReference>
<comment type="similarity">
    <text evidence="1 4">Belongs to the glycosyl hydrolase 32 family.</text>
</comment>
<keyword evidence="2 4" id="KW-0378">Hydrolase</keyword>
<evidence type="ECO:0000256" key="4">
    <source>
        <dbReference type="RuleBase" id="RU362110"/>
    </source>
</evidence>
<dbReference type="InterPro" id="IPR013148">
    <property type="entry name" value="Glyco_hydro_32_N"/>
</dbReference>
<accession>A0A090RZE4</accession>
<dbReference type="PANTHER" id="PTHR42800">
    <property type="entry name" value="EXOINULINASE INUD (AFU_ORTHOLOGUE AFUA_5G00480)"/>
    <property type="match status" value="1"/>
</dbReference>
<protein>
    <submittedName>
        <fullName evidence="7">Sucrose-6-phosphate hydrolase</fullName>
    </submittedName>
</protein>
<gene>
    <name evidence="7" type="ORF">JCM19235_3663</name>
</gene>
<evidence type="ECO:0000256" key="2">
    <source>
        <dbReference type="ARBA" id="ARBA00022801"/>
    </source>
</evidence>
<dbReference type="InterPro" id="IPR023296">
    <property type="entry name" value="Glyco_hydro_beta-prop_sf"/>
</dbReference>
<dbReference type="Gene3D" id="2.60.120.560">
    <property type="entry name" value="Exo-inulinase, domain 1"/>
    <property type="match status" value="1"/>
</dbReference>
<dbReference type="Gene3D" id="2.115.10.20">
    <property type="entry name" value="Glycosyl hydrolase domain, family 43"/>
    <property type="match status" value="1"/>
</dbReference>
<dbReference type="Pfam" id="PF00251">
    <property type="entry name" value="Glyco_hydro_32N"/>
    <property type="match status" value="1"/>
</dbReference>
<dbReference type="SMART" id="SM00640">
    <property type="entry name" value="Glyco_32"/>
    <property type="match status" value="1"/>
</dbReference>
<dbReference type="GO" id="GO:0005987">
    <property type="term" value="P:sucrose catabolic process"/>
    <property type="evidence" value="ECO:0007669"/>
    <property type="project" value="TreeGrafter"/>
</dbReference>